<dbReference type="Proteomes" id="UP000295703">
    <property type="component" value="Unassembled WGS sequence"/>
</dbReference>
<protein>
    <recommendedName>
        <fullName evidence="4">Secreted in xylem 1 protein</fullName>
    </recommendedName>
</protein>
<accession>A0A4R8RPU8</accession>
<evidence type="ECO:0000313" key="2">
    <source>
        <dbReference type="EMBL" id="TDZ67797.1"/>
    </source>
</evidence>
<sequence length="217" mass="23924">MLLKLLLLLPIAALVIEALSPFPPDSAIRQLNYEIFVPEWEVKACPDGESMILRGTVEDVLMELRQINPNFDRDFGIDPNGAPDFSDFTPKPASGNVTIRGNNIFDNGGGKVSCGQRDNSGCYKKEIAKGAYRLHFVPGTPYNGVGKYACGRVSCSFNSAIWWCNDDNKPKKLSTFGHIADGADRVLSSCASSSNQFVIGQARHQDKWRVMIEFSKC</sequence>
<reference evidence="2 3" key="1">
    <citation type="submission" date="2018-12" db="EMBL/GenBank/DDBJ databases">
        <title>Genome sequence and assembly of Colletotrichum trifolii.</title>
        <authorList>
            <person name="Gan P."/>
            <person name="Shirasu K."/>
        </authorList>
    </citation>
    <scope>NUCLEOTIDE SEQUENCE [LARGE SCALE GENOMIC DNA]</scope>
    <source>
        <strain evidence="2 3">543-2</strain>
    </source>
</reference>
<proteinExistence type="predicted"/>
<feature type="signal peptide" evidence="1">
    <location>
        <begin position="1"/>
        <end position="18"/>
    </location>
</feature>
<comment type="caution">
    <text evidence="2">The sequence shown here is derived from an EMBL/GenBank/DDBJ whole genome shotgun (WGS) entry which is preliminary data.</text>
</comment>
<dbReference type="EMBL" id="RYZW01000015">
    <property type="protein sequence ID" value="TDZ67797.1"/>
    <property type="molecule type" value="Genomic_DNA"/>
</dbReference>
<evidence type="ECO:0000256" key="1">
    <source>
        <dbReference type="SAM" id="SignalP"/>
    </source>
</evidence>
<dbReference type="PANTHER" id="PTHR35605:SF1">
    <property type="entry name" value="ECP2 EFFECTOR PROTEIN DOMAIN-CONTAINING PROTEIN-RELATED"/>
    <property type="match status" value="1"/>
</dbReference>
<keyword evidence="3" id="KW-1185">Reference proteome</keyword>
<dbReference type="STRING" id="5466.A0A4R8RPU8"/>
<organism evidence="2 3">
    <name type="scientific">Colletotrichum trifolii</name>
    <dbReference type="NCBI Taxonomy" id="5466"/>
    <lineage>
        <taxon>Eukaryota</taxon>
        <taxon>Fungi</taxon>
        <taxon>Dikarya</taxon>
        <taxon>Ascomycota</taxon>
        <taxon>Pezizomycotina</taxon>
        <taxon>Sordariomycetes</taxon>
        <taxon>Hypocreomycetidae</taxon>
        <taxon>Glomerellales</taxon>
        <taxon>Glomerellaceae</taxon>
        <taxon>Colletotrichum</taxon>
        <taxon>Colletotrichum orbiculare species complex</taxon>
    </lineage>
</organism>
<dbReference type="PANTHER" id="PTHR35605">
    <property type="entry name" value="ECP2 EFFECTOR PROTEIN DOMAIN-CONTAINING PROTEIN-RELATED"/>
    <property type="match status" value="1"/>
</dbReference>
<evidence type="ECO:0008006" key="4">
    <source>
        <dbReference type="Google" id="ProtNLM"/>
    </source>
</evidence>
<evidence type="ECO:0000313" key="3">
    <source>
        <dbReference type="Proteomes" id="UP000295703"/>
    </source>
</evidence>
<gene>
    <name evidence="2" type="ORF">CTRI78_v002725</name>
</gene>
<keyword evidence="1" id="KW-0732">Signal</keyword>
<name>A0A4R8RPU8_COLTR</name>
<dbReference type="AlphaFoldDB" id="A0A4R8RPU8"/>
<feature type="chain" id="PRO_5020862357" description="Secreted in xylem 1 protein" evidence="1">
    <location>
        <begin position="19"/>
        <end position="217"/>
    </location>
</feature>